<dbReference type="Gene3D" id="3.40.50.1700">
    <property type="entry name" value="Glycoside hydrolase family 3 C-terminal domain"/>
    <property type="match status" value="1"/>
</dbReference>
<name>X0YIU4_9ZZZZ</name>
<gene>
    <name evidence="4" type="ORF">S01H1_80353</name>
</gene>
<dbReference type="InterPro" id="IPR036962">
    <property type="entry name" value="Glyco_hydro_3_N_sf"/>
</dbReference>
<dbReference type="GO" id="GO:0031222">
    <property type="term" value="P:arabinan catabolic process"/>
    <property type="evidence" value="ECO:0007669"/>
    <property type="project" value="TreeGrafter"/>
</dbReference>
<dbReference type="EMBL" id="BARS01054254">
    <property type="protein sequence ID" value="GAG47067.1"/>
    <property type="molecule type" value="Genomic_DNA"/>
</dbReference>
<keyword evidence="2" id="KW-0378">Hydrolase</keyword>
<dbReference type="SUPFAM" id="SSF51445">
    <property type="entry name" value="(Trans)glycosidases"/>
    <property type="match status" value="1"/>
</dbReference>
<organism evidence="4">
    <name type="scientific">marine sediment metagenome</name>
    <dbReference type="NCBI Taxonomy" id="412755"/>
    <lineage>
        <taxon>unclassified sequences</taxon>
        <taxon>metagenomes</taxon>
        <taxon>ecological metagenomes</taxon>
    </lineage>
</organism>
<dbReference type="PANTHER" id="PTHR42721:SF3">
    <property type="entry name" value="BETA-D-XYLOSIDASE 5-RELATED"/>
    <property type="match status" value="1"/>
</dbReference>
<proteinExistence type="inferred from homology"/>
<dbReference type="InterPro" id="IPR036881">
    <property type="entry name" value="Glyco_hydro_3_C_sf"/>
</dbReference>
<reference evidence="4" key="1">
    <citation type="journal article" date="2014" name="Front. Microbiol.">
        <title>High frequency of phylogenetically diverse reductive dehalogenase-homologous genes in deep subseafloor sedimentary metagenomes.</title>
        <authorList>
            <person name="Kawai M."/>
            <person name="Futagami T."/>
            <person name="Toyoda A."/>
            <person name="Takaki Y."/>
            <person name="Nishi S."/>
            <person name="Hori S."/>
            <person name="Arai W."/>
            <person name="Tsubouchi T."/>
            <person name="Morono Y."/>
            <person name="Uchiyama I."/>
            <person name="Ito T."/>
            <person name="Fujiyama A."/>
            <person name="Inagaki F."/>
            <person name="Takami H."/>
        </authorList>
    </citation>
    <scope>NUCLEOTIDE SEQUENCE</scope>
    <source>
        <strain evidence="4">Expedition CK06-06</strain>
    </source>
</reference>
<feature type="domain" description="Glycoside hydrolase family 3 N-terminal" evidence="3">
    <location>
        <begin position="1"/>
        <end position="163"/>
    </location>
</feature>
<evidence type="ECO:0000256" key="1">
    <source>
        <dbReference type="ARBA" id="ARBA00005336"/>
    </source>
</evidence>
<comment type="similarity">
    <text evidence="1">Belongs to the glycosyl hydrolase 3 family.</text>
</comment>
<feature type="non-terminal residue" evidence="4">
    <location>
        <position position="1"/>
    </location>
</feature>
<dbReference type="GO" id="GO:0009044">
    <property type="term" value="F:xylan 1,4-beta-xylosidase activity"/>
    <property type="evidence" value="ECO:0007669"/>
    <property type="project" value="InterPro"/>
</dbReference>
<sequence>AFVKALQGNDPRYLKLVATPKHFAVHSGPEKARHRFDARVDERDLRETYLPVFQACVQEAKAASVMGAYNRVNGEPCCASKTLLIDILRGEWGFDGFVVADDHATTDIHADHRVVGSPAEAAALAVKNGCDLDCGDVFGTLVEAVEQGLITEKVIDGALKRLFAARFRLGMFDPPDLVPYSQIATEVIDCREHRQLALEAARQSIVLLKNEGDLLPLDDD</sequence>
<dbReference type="GO" id="GO:0045493">
    <property type="term" value="P:xylan catabolic process"/>
    <property type="evidence" value="ECO:0007669"/>
    <property type="project" value="InterPro"/>
</dbReference>
<dbReference type="PRINTS" id="PR00133">
    <property type="entry name" value="GLHYDRLASE3"/>
</dbReference>
<protein>
    <recommendedName>
        <fullName evidence="3">Glycoside hydrolase family 3 N-terminal domain-containing protein</fullName>
    </recommendedName>
</protein>
<dbReference type="InterPro" id="IPR001764">
    <property type="entry name" value="Glyco_hydro_3_N"/>
</dbReference>
<dbReference type="InterPro" id="IPR044993">
    <property type="entry name" value="BXL"/>
</dbReference>
<dbReference type="GO" id="GO:0046556">
    <property type="term" value="F:alpha-L-arabinofuranosidase activity"/>
    <property type="evidence" value="ECO:0007669"/>
    <property type="project" value="TreeGrafter"/>
</dbReference>
<evidence type="ECO:0000313" key="4">
    <source>
        <dbReference type="EMBL" id="GAG47067.1"/>
    </source>
</evidence>
<comment type="caution">
    <text evidence="4">The sequence shown here is derived from an EMBL/GenBank/DDBJ whole genome shotgun (WGS) entry which is preliminary data.</text>
</comment>
<dbReference type="Gene3D" id="3.20.20.300">
    <property type="entry name" value="Glycoside hydrolase, family 3, N-terminal domain"/>
    <property type="match status" value="1"/>
</dbReference>
<dbReference type="InterPro" id="IPR017853">
    <property type="entry name" value="GH"/>
</dbReference>
<evidence type="ECO:0000256" key="2">
    <source>
        <dbReference type="ARBA" id="ARBA00022801"/>
    </source>
</evidence>
<feature type="non-terminal residue" evidence="4">
    <location>
        <position position="220"/>
    </location>
</feature>
<dbReference type="AlphaFoldDB" id="X0YIU4"/>
<evidence type="ECO:0000259" key="3">
    <source>
        <dbReference type="Pfam" id="PF00933"/>
    </source>
</evidence>
<accession>X0YIU4</accession>
<dbReference type="Pfam" id="PF00933">
    <property type="entry name" value="Glyco_hydro_3"/>
    <property type="match status" value="1"/>
</dbReference>
<dbReference type="PANTHER" id="PTHR42721">
    <property type="entry name" value="SUGAR HYDROLASE-RELATED"/>
    <property type="match status" value="1"/>
</dbReference>